<sequence length="161" mass="16031">MGQGVAAAAAPGVVAREEHPAEGPPLQPRHHAQGIARPPPEHPGLPGQPGRIQVAGGVVGVLHQNVLRPGGDGPLAGGGHLGGHLGGKGPVVVHSGPLGLRPVGNAAGALDVGAQIESHFNPSRRRTSSSTWASCSTVLTPSISSAVQVGQAPTLPPLERM</sequence>
<feature type="region of interest" description="Disordered" evidence="1">
    <location>
        <begin position="1"/>
        <end position="52"/>
    </location>
</feature>
<evidence type="ECO:0000313" key="3">
    <source>
        <dbReference type="Proteomes" id="UP000095746"/>
    </source>
</evidence>
<proteinExistence type="predicted"/>
<name>A0A174MVE4_FLAPL</name>
<accession>A0A174MVE4</accession>
<dbReference type="EMBL" id="CYZT01000338">
    <property type="protein sequence ID" value="CUP38667.1"/>
    <property type="molecule type" value="Genomic_DNA"/>
</dbReference>
<protein>
    <submittedName>
        <fullName evidence="2">Uncharacterized protein</fullName>
    </submittedName>
</protein>
<dbReference type="AlphaFoldDB" id="A0A174MVE4"/>
<dbReference type="Proteomes" id="UP000095746">
    <property type="component" value="Unassembled WGS sequence"/>
</dbReference>
<organism evidence="2 3">
    <name type="scientific">Flavonifractor plautii</name>
    <name type="common">Fusobacterium plautii</name>
    <dbReference type="NCBI Taxonomy" id="292800"/>
    <lineage>
        <taxon>Bacteria</taxon>
        <taxon>Bacillati</taxon>
        <taxon>Bacillota</taxon>
        <taxon>Clostridia</taxon>
        <taxon>Eubacteriales</taxon>
        <taxon>Oscillospiraceae</taxon>
        <taxon>Flavonifractor</taxon>
    </lineage>
</organism>
<gene>
    <name evidence="2" type="ORF">ERS852411_03074</name>
</gene>
<feature type="compositionally biased region" description="Low complexity" evidence="1">
    <location>
        <begin position="1"/>
        <end position="14"/>
    </location>
</feature>
<evidence type="ECO:0000256" key="1">
    <source>
        <dbReference type="SAM" id="MobiDB-lite"/>
    </source>
</evidence>
<reference evidence="2 3" key="1">
    <citation type="submission" date="2015-09" db="EMBL/GenBank/DDBJ databases">
        <authorList>
            <consortium name="Pathogen Informatics"/>
        </authorList>
    </citation>
    <scope>NUCLEOTIDE SEQUENCE [LARGE SCALE GENOMIC DNA]</scope>
    <source>
        <strain evidence="2 3">2789STDY5608854</strain>
    </source>
</reference>
<evidence type="ECO:0000313" key="2">
    <source>
        <dbReference type="EMBL" id="CUP38667.1"/>
    </source>
</evidence>